<accession>A0A8S9KZG4</accession>
<evidence type="ECO:0000313" key="1">
    <source>
        <dbReference type="EMBL" id="KAF2599875.1"/>
    </source>
</evidence>
<comment type="caution">
    <text evidence="1">The sequence shown here is derived from an EMBL/GenBank/DDBJ whole genome shotgun (WGS) entry which is preliminary data.</text>
</comment>
<proteinExistence type="predicted"/>
<sequence>MSNLLKEATLAQTATANQTTSPFQLHLLRYEALTHSCLFLIENHLLLSLLGVDTLPDIRSRIRTRSKKPEPKSEPK</sequence>
<organism evidence="1 2">
    <name type="scientific">Brassica cretica</name>
    <name type="common">Mustard</name>
    <dbReference type="NCBI Taxonomy" id="69181"/>
    <lineage>
        <taxon>Eukaryota</taxon>
        <taxon>Viridiplantae</taxon>
        <taxon>Streptophyta</taxon>
        <taxon>Embryophyta</taxon>
        <taxon>Tracheophyta</taxon>
        <taxon>Spermatophyta</taxon>
        <taxon>Magnoliopsida</taxon>
        <taxon>eudicotyledons</taxon>
        <taxon>Gunneridae</taxon>
        <taxon>Pentapetalae</taxon>
        <taxon>rosids</taxon>
        <taxon>malvids</taxon>
        <taxon>Brassicales</taxon>
        <taxon>Brassicaceae</taxon>
        <taxon>Brassiceae</taxon>
        <taxon>Brassica</taxon>
    </lineage>
</organism>
<dbReference type="AlphaFoldDB" id="A0A8S9KZG4"/>
<reference evidence="1" key="1">
    <citation type="submission" date="2019-12" db="EMBL/GenBank/DDBJ databases">
        <title>Genome sequencing and annotation of Brassica cretica.</title>
        <authorList>
            <person name="Studholme D.J."/>
            <person name="Sarris P.F."/>
        </authorList>
    </citation>
    <scope>NUCLEOTIDE SEQUENCE</scope>
    <source>
        <strain evidence="1">PFS-001/15</strain>
        <tissue evidence="1">Leaf</tissue>
    </source>
</reference>
<name>A0A8S9KZG4_BRACR</name>
<dbReference type="Proteomes" id="UP000712281">
    <property type="component" value="Unassembled WGS sequence"/>
</dbReference>
<protein>
    <submittedName>
        <fullName evidence="1">Uncharacterized protein</fullName>
    </submittedName>
</protein>
<evidence type="ECO:0000313" key="2">
    <source>
        <dbReference type="Proteomes" id="UP000712281"/>
    </source>
</evidence>
<dbReference type="EMBL" id="QGKW02000717">
    <property type="protein sequence ID" value="KAF2599875.1"/>
    <property type="molecule type" value="Genomic_DNA"/>
</dbReference>
<gene>
    <name evidence="1" type="ORF">F2Q68_00012061</name>
</gene>